<evidence type="ECO:0000313" key="1">
    <source>
        <dbReference type="EMBL" id="KKR99611.1"/>
    </source>
</evidence>
<organism evidence="1 2">
    <name type="scientific">Candidatus Magasanikbacteria bacterium GW2011_GWC2_41_17</name>
    <dbReference type="NCBI Taxonomy" id="1619048"/>
    <lineage>
        <taxon>Bacteria</taxon>
        <taxon>Candidatus Magasanikiibacteriota</taxon>
    </lineage>
</organism>
<gene>
    <name evidence="1" type="ORF">UU49_C0005G0069</name>
</gene>
<comment type="caution">
    <text evidence="1">The sequence shown here is derived from an EMBL/GenBank/DDBJ whole genome shotgun (WGS) entry which is preliminary data.</text>
</comment>
<dbReference type="STRING" id="1619048.UU49_C0005G0069"/>
<dbReference type="EMBL" id="LCAV01000005">
    <property type="protein sequence ID" value="KKR99611.1"/>
    <property type="molecule type" value="Genomic_DNA"/>
</dbReference>
<reference evidence="1 2" key="1">
    <citation type="journal article" date="2015" name="Nature">
        <title>rRNA introns, odd ribosomes, and small enigmatic genomes across a large radiation of phyla.</title>
        <authorList>
            <person name="Brown C.T."/>
            <person name="Hug L.A."/>
            <person name="Thomas B.C."/>
            <person name="Sharon I."/>
            <person name="Castelle C.J."/>
            <person name="Singh A."/>
            <person name="Wilkins M.J."/>
            <person name="Williams K.H."/>
            <person name="Banfield J.F."/>
        </authorList>
    </citation>
    <scope>NUCLEOTIDE SEQUENCE [LARGE SCALE GENOMIC DNA]</scope>
</reference>
<dbReference type="Proteomes" id="UP000034108">
    <property type="component" value="Unassembled WGS sequence"/>
</dbReference>
<proteinExistence type="predicted"/>
<dbReference type="AlphaFoldDB" id="A0A0G0VJ60"/>
<protein>
    <submittedName>
        <fullName evidence="1">Uncharacterized protein</fullName>
    </submittedName>
</protein>
<sequence>MNDATLSVLKLIRDFPKGTEITIPCRGEWECMLTSCCSREWFTATVQCPETDNDGNPTGRYKFFTVKTSDRHGPPKVTQEPTLGIPCRAAGVDIHGHIISGLVIDADGKITKRLQWSYIVFVEKRDFEITPTGLLFVQDPAGTKFLVGRLRALFLPDKNRLDGYIGVFGPSDPDNIKPVKILNMEDLLSLASL</sequence>
<name>A0A0G0VJ60_9BACT</name>
<evidence type="ECO:0000313" key="2">
    <source>
        <dbReference type="Proteomes" id="UP000034108"/>
    </source>
</evidence>
<accession>A0A0G0VJ60</accession>